<dbReference type="OrthoDB" id="5985073at2759"/>
<evidence type="ECO:0000256" key="2">
    <source>
        <dbReference type="SAM" id="SignalP"/>
    </source>
</evidence>
<feature type="compositionally biased region" description="Low complexity" evidence="1">
    <location>
        <begin position="364"/>
        <end position="422"/>
    </location>
</feature>
<feature type="chain" id="PRO_5035162533" description="WSC domain-containing protein" evidence="2">
    <location>
        <begin position="25"/>
        <end position="651"/>
    </location>
</feature>
<reference evidence="4" key="1">
    <citation type="submission" date="2020-01" db="EMBL/GenBank/DDBJ databases">
        <title>Development of genomics and gene disruption for Polysphondylium violaceum indicates a role for the polyketide synthase stlB in stalk morphogenesis.</title>
        <authorList>
            <person name="Narita B."/>
            <person name="Kawabe Y."/>
            <person name="Kin K."/>
            <person name="Saito T."/>
            <person name="Gibbs R."/>
            <person name="Kuspa A."/>
            <person name="Muzny D."/>
            <person name="Queller D."/>
            <person name="Richards S."/>
            <person name="Strassman J."/>
            <person name="Sucgang R."/>
            <person name="Worley K."/>
            <person name="Schaap P."/>
        </authorList>
    </citation>
    <scope>NUCLEOTIDE SEQUENCE</scope>
    <source>
        <strain evidence="4">QSvi11</strain>
    </source>
</reference>
<dbReference type="InterPro" id="IPR002889">
    <property type="entry name" value="WSC_carb-bd"/>
</dbReference>
<accession>A0A8J4V7H9</accession>
<gene>
    <name evidence="4" type="ORF">CYY_004724</name>
</gene>
<protein>
    <recommendedName>
        <fullName evidence="3">WSC domain-containing protein</fullName>
    </recommendedName>
</protein>
<dbReference type="PANTHER" id="PTHR31157:SF15">
    <property type="entry name" value="WSC DOMAIN-CONTAINING PROTEIN"/>
    <property type="match status" value="1"/>
</dbReference>
<feature type="signal peptide" evidence="2">
    <location>
        <begin position="1"/>
        <end position="24"/>
    </location>
</feature>
<dbReference type="Proteomes" id="UP000695562">
    <property type="component" value="Unassembled WGS sequence"/>
</dbReference>
<evidence type="ECO:0000313" key="4">
    <source>
        <dbReference type="EMBL" id="KAF2073979.1"/>
    </source>
</evidence>
<feature type="region of interest" description="Disordered" evidence="1">
    <location>
        <begin position="357"/>
        <end position="423"/>
    </location>
</feature>
<dbReference type="InterPro" id="IPR014044">
    <property type="entry name" value="CAP_dom"/>
</dbReference>
<dbReference type="Gene3D" id="3.40.33.10">
    <property type="entry name" value="CAP"/>
    <property type="match status" value="1"/>
</dbReference>
<sequence length="651" mass="72718">MMSFNNKTIIFTVLLIVTLAYGYGEENLDGHPNWRERSTFLIVNAIRMAPQEYLKKYTFFSYITMMTKEVYPPVAPLYYEHRLGLASKYHSDDMVQNGCFQHNSCNGENTFDRISNFYQCSSMAAENIATGFESPIVINNLWICDDSSASMDARPDCRYDGSGDPHRKNIMDPNFRVMGVGAAEVRLDAEYIWTQDFGGEYCNTTISNMAHIHSGSHFFFKSPKNITFMATWYHDVAPYTAFVVINGTKFPLELDMGTKAQGVYKTILPTFTKDCREYYFLFTTFNESASMFEIFRYPDFGYLLTYGEGKCNKSFEWKSTLPIPTLPPTPTATLPSTLPPISTPDFSHHEFSHHESYSYHESYESTTTTSTPTEPSNSPITTETPSTPNTETPTTKPTSKPTNKPTQTPTRVPTSSSSSPSSFKPNNGYIGCYIDRIAHDLSGAATKNAQMTNQKCNSYCSSLLFEFSGTEGGDYCYCGDEYGAYGPLDKENCNSPCKGNTSEACGGFGALSISKADYQGCYQFSEMMSHFEKSAKSDNITNNGCRSYCKENGYLYSGIARDNICLCGNQDVSDIKSMERSKCTNACTGDKNQYCGGDDTVSVYYNGDYTPQAEVPTFEEDSSILKSSASSSILNTNFYILCSLFFTILLL</sequence>
<dbReference type="EMBL" id="AJWJ01000172">
    <property type="protein sequence ID" value="KAF2073979.1"/>
    <property type="molecule type" value="Genomic_DNA"/>
</dbReference>
<dbReference type="PROSITE" id="PS51212">
    <property type="entry name" value="WSC"/>
    <property type="match status" value="2"/>
</dbReference>
<feature type="domain" description="WSC" evidence="3">
    <location>
        <begin position="518"/>
        <end position="607"/>
    </location>
</feature>
<dbReference type="CDD" id="cd05379">
    <property type="entry name" value="CAP_bacterial"/>
    <property type="match status" value="1"/>
</dbReference>
<keyword evidence="5" id="KW-1185">Reference proteome</keyword>
<dbReference type="SUPFAM" id="SSF55797">
    <property type="entry name" value="PR-1-like"/>
    <property type="match status" value="1"/>
</dbReference>
<organism evidence="4 5">
    <name type="scientific">Polysphondylium violaceum</name>
    <dbReference type="NCBI Taxonomy" id="133409"/>
    <lineage>
        <taxon>Eukaryota</taxon>
        <taxon>Amoebozoa</taxon>
        <taxon>Evosea</taxon>
        <taxon>Eumycetozoa</taxon>
        <taxon>Dictyostelia</taxon>
        <taxon>Dictyosteliales</taxon>
        <taxon>Dictyosteliaceae</taxon>
        <taxon>Polysphondylium</taxon>
    </lineage>
</organism>
<name>A0A8J4V7H9_9MYCE</name>
<feature type="domain" description="WSC" evidence="3">
    <location>
        <begin position="426"/>
        <end position="517"/>
    </location>
</feature>
<comment type="caution">
    <text evidence="4">The sequence shown here is derived from an EMBL/GenBank/DDBJ whole genome shotgun (WGS) entry which is preliminary data.</text>
</comment>
<dbReference type="PANTHER" id="PTHR31157">
    <property type="entry name" value="SCP DOMAIN-CONTAINING PROTEIN"/>
    <property type="match status" value="1"/>
</dbReference>
<dbReference type="Pfam" id="PF00188">
    <property type="entry name" value="CAP"/>
    <property type="match status" value="1"/>
</dbReference>
<keyword evidence="2" id="KW-0732">Signal</keyword>
<dbReference type="Pfam" id="PF01822">
    <property type="entry name" value="WSC"/>
    <property type="match status" value="2"/>
</dbReference>
<evidence type="ECO:0000256" key="1">
    <source>
        <dbReference type="SAM" id="MobiDB-lite"/>
    </source>
</evidence>
<dbReference type="SMART" id="SM00321">
    <property type="entry name" value="WSC"/>
    <property type="match status" value="2"/>
</dbReference>
<dbReference type="AlphaFoldDB" id="A0A8J4V7H9"/>
<evidence type="ECO:0000259" key="3">
    <source>
        <dbReference type="PROSITE" id="PS51212"/>
    </source>
</evidence>
<dbReference type="InterPro" id="IPR035940">
    <property type="entry name" value="CAP_sf"/>
</dbReference>
<proteinExistence type="predicted"/>
<evidence type="ECO:0000313" key="5">
    <source>
        <dbReference type="Proteomes" id="UP000695562"/>
    </source>
</evidence>